<organism evidence="2 3">
    <name type="scientific">Actinacidiphila polyblastidii</name>
    <dbReference type="NCBI Taxonomy" id="3110430"/>
    <lineage>
        <taxon>Bacteria</taxon>
        <taxon>Bacillati</taxon>
        <taxon>Actinomycetota</taxon>
        <taxon>Actinomycetes</taxon>
        <taxon>Kitasatosporales</taxon>
        <taxon>Streptomycetaceae</taxon>
        <taxon>Actinacidiphila</taxon>
    </lineage>
</organism>
<accession>A0ABU7PLR1</accession>
<sequence length="159" mass="17375">MPVGRPPTPTERKRLLGNPGKRALPDVSNVVPLPPVADDAPAQLGPAGKAVWELVTDQAKWLAESDRPTLVMLCEKFDRRQDFMVRLESSDPVLYTEKGYAYANPLVGMLSTLETELAKLLSSLGLTPADRTRLGVAEVKKQSNLEKLLAQRQERSGGA</sequence>
<dbReference type="RefSeq" id="WP_330800535.1">
    <property type="nucleotide sequence ID" value="NZ_JAZEWV010000053.1"/>
</dbReference>
<evidence type="ECO:0000313" key="3">
    <source>
        <dbReference type="Proteomes" id="UP001344658"/>
    </source>
</evidence>
<keyword evidence="3" id="KW-1185">Reference proteome</keyword>
<dbReference type="InterPro" id="IPR006448">
    <property type="entry name" value="Phage_term_ssu_P27"/>
</dbReference>
<dbReference type="Pfam" id="PF05119">
    <property type="entry name" value="Terminase_4"/>
    <property type="match status" value="1"/>
</dbReference>
<reference evidence="2 3" key="1">
    <citation type="submission" date="2023-12" db="EMBL/GenBank/DDBJ databases">
        <title>Streptomyces sp. V4-01.</title>
        <authorList>
            <person name="Somphong A."/>
            <person name="Phongsopitanun W."/>
        </authorList>
    </citation>
    <scope>NUCLEOTIDE SEQUENCE [LARGE SCALE GENOMIC DNA]</scope>
    <source>
        <strain evidence="2 3">V4-01</strain>
    </source>
</reference>
<comment type="caution">
    <text evidence="2">The sequence shown here is derived from an EMBL/GenBank/DDBJ whole genome shotgun (WGS) entry which is preliminary data.</text>
</comment>
<dbReference type="NCBIfam" id="TIGR01558">
    <property type="entry name" value="sm_term_P27"/>
    <property type="match status" value="1"/>
</dbReference>
<name>A0ABU7PLR1_9ACTN</name>
<gene>
    <name evidence="2" type="ORF">V2S66_32980</name>
</gene>
<dbReference type="Proteomes" id="UP001344658">
    <property type="component" value="Unassembled WGS sequence"/>
</dbReference>
<evidence type="ECO:0000313" key="2">
    <source>
        <dbReference type="EMBL" id="MEE4546766.1"/>
    </source>
</evidence>
<feature type="region of interest" description="Disordered" evidence="1">
    <location>
        <begin position="1"/>
        <end position="34"/>
    </location>
</feature>
<protein>
    <submittedName>
        <fullName evidence="2">Phage terminase small subunit P27 family</fullName>
    </submittedName>
</protein>
<dbReference type="EMBL" id="JAZEWV010000053">
    <property type="protein sequence ID" value="MEE4546766.1"/>
    <property type="molecule type" value="Genomic_DNA"/>
</dbReference>
<evidence type="ECO:0000256" key="1">
    <source>
        <dbReference type="SAM" id="MobiDB-lite"/>
    </source>
</evidence>
<proteinExistence type="predicted"/>